<dbReference type="GeneID" id="20317515"/>
<dbReference type="EMBL" id="KL596665">
    <property type="protein sequence ID" value="KER30169.1"/>
    <property type="molecule type" value="Genomic_DNA"/>
</dbReference>
<feature type="compositionally biased region" description="Polar residues" evidence="1">
    <location>
        <begin position="1"/>
        <end position="16"/>
    </location>
</feature>
<feature type="region of interest" description="Disordered" evidence="1">
    <location>
        <begin position="1"/>
        <end position="22"/>
    </location>
</feature>
<dbReference type="Proteomes" id="UP000054324">
    <property type="component" value="Unassembled WGS sequence"/>
</dbReference>
<gene>
    <name evidence="2" type="ORF">T265_03328</name>
</gene>
<sequence length="135" mass="15261">MGVLQMQQTPSKTNGKLWNPKKLLPFESPRRLLHSRTNSSVLASNAELPTPRTETNGTAAATTTVRQISHGCTAVKHLRTDDDDDDDDGMEKLRMEIKLLQKLIQNKEMGRRTMVQIIESNDQEELRRTEGCKMG</sequence>
<dbReference type="CTD" id="20317515"/>
<reference evidence="2 3" key="1">
    <citation type="submission" date="2013-11" db="EMBL/GenBank/DDBJ databases">
        <title>Opisthorchis viverrini - life in the bile duct.</title>
        <authorList>
            <person name="Young N.D."/>
            <person name="Nagarajan N."/>
            <person name="Lin S.J."/>
            <person name="Korhonen P.K."/>
            <person name="Jex A.R."/>
            <person name="Hall R.S."/>
            <person name="Safavi-Hemami H."/>
            <person name="Kaewkong W."/>
            <person name="Bertrand D."/>
            <person name="Gao S."/>
            <person name="Seet Q."/>
            <person name="Wongkham S."/>
            <person name="Teh B.T."/>
            <person name="Wongkham C."/>
            <person name="Intapan P.M."/>
            <person name="Maleewong W."/>
            <person name="Yang X."/>
            <person name="Hu M."/>
            <person name="Wang Z."/>
            <person name="Hofmann A."/>
            <person name="Sternberg P.W."/>
            <person name="Tan P."/>
            <person name="Wang J."/>
            <person name="Gasser R.B."/>
        </authorList>
    </citation>
    <scope>NUCLEOTIDE SEQUENCE [LARGE SCALE GENOMIC DNA]</scope>
</reference>
<name>A0A075AHN0_OPIVI</name>
<evidence type="ECO:0000313" key="2">
    <source>
        <dbReference type="EMBL" id="KER30169.1"/>
    </source>
</evidence>
<evidence type="ECO:0000256" key="1">
    <source>
        <dbReference type="SAM" id="MobiDB-lite"/>
    </source>
</evidence>
<keyword evidence="3" id="KW-1185">Reference proteome</keyword>
<dbReference type="AlphaFoldDB" id="A0A075AHN0"/>
<evidence type="ECO:0000313" key="3">
    <source>
        <dbReference type="Proteomes" id="UP000054324"/>
    </source>
</evidence>
<proteinExistence type="predicted"/>
<dbReference type="KEGG" id="ovi:T265_03328"/>
<protein>
    <submittedName>
        <fullName evidence="2">Uncharacterized protein</fullName>
    </submittedName>
</protein>
<organism evidence="2 3">
    <name type="scientific">Opisthorchis viverrini</name>
    <name type="common">Southeast Asian liver fluke</name>
    <dbReference type="NCBI Taxonomy" id="6198"/>
    <lineage>
        <taxon>Eukaryota</taxon>
        <taxon>Metazoa</taxon>
        <taxon>Spiralia</taxon>
        <taxon>Lophotrochozoa</taxon>
        <taxon>Platyhelminthes</taxon>
        <taxon>Trematoda</taxon>
        <taxon>Digenea</taxon>
        <taxon>Opisthorchiida</taxon>
        <taxon>Opisthorchiata</taxon>
        <taxon>Opisthorchiidae</taxon>
        <taxon>Opisthorchis</taxon>
    </lineage>
</organism>
<feature type="region of interest" description="Disordered" evidence="1">
    <location>
        <begin position="35"/>
        <end position="57"/>
    </location>
</feature>
<dbReference type="RefSeq" id="XP_009166053.1">
    <property type="nucleotide sequence ID" value="XM_009167789.1"/>
</dbReference>
<accession>A0A075AHN0</accession>